<gene>
    <name evidence="1" type="ORF">LTR09_009371</name>
</gene>
<dbReference type="EMBL" id="JAWDJX010000040">
    <property type="protein sequence ID" value="KAK3049452.1"/>
    <property type="molecule type" value="Genomic_DNA"/>
</dbReference>
<dbReference type="Proteomes" id="UP001271007">
    <property type="component" value="Unassembled WGS sequence"/>
</dbReference>
<proteinExistence type="predicted"/>
<dbReference type="AlphaFoldDB" id="A0AAJ0DGI1"/>
<protein>
    <submittedName>
        <fullName evidence="1">Uncharacterized protein</fullName>
    </submittedName>
</protein>
<evidence type="ECO:0000313" key="2">
    <source>
        <dbReference type="Proteomes" id="UP001271007"/>
    </source>
</evidence>
<evidence type="ECO:0000313" key="1">
    <source>
        <dbReference type="EMBL" id="KAK3049452.1"/>
    </source>
</evidence>
<comment type="caution">
    <text evidence="1">The sequence shown here is derived from an EMBL/GenBank/DDBJ whole genome shotgun (WGS) entry which is preliminary data.</text>
</comment>
<sequence>MSGKAVDRCNDVLSHLQKPTGNTITLCFLDAFNAHKSDRISWDEYLRHLLILLTGVKHKEDYTPYVLYNALHKADPFGYGIYCWNQHLEQAVNDIGPVEAVLQAYRRGSVHETQGRLAALDDGHLLFMRKSVVLLALQERRPKMLEMILNERGGFPYEFYFIEEADRVEEDQDPETFRVLEQSILRKHDPRLRPGCGTDDETAATFDRGGKLPVNW</sequence>
<accession>A0AAJ0DGI1</accession>
<name>A0AAJ0DGI1_9PEZI</name>
<organism evidence="1 2">
    <name type="scientific">Extremus antarcticus</name>
    <dbReference type="NCBI Taxonomy" id="702011"/>
    <lineage>
        <taxon>Eukaryota</taxon>
        <taxon>Fungi</taxon>
        <taxon>Dikarya</taxon>
        <taxon>Ascomycota</taxon>
        <taxon>Pezizomycotina</taxon>
        <taxon>Dothideomycetes</taxon>
        <taxon>Dothideomycetidae</taxon>
        <taxon>Mycosphaerellales</taxon>
        <taxon>Extremaceae</taxon>
        <taxon>Extremus</taxon>
    </lineage>
</organism>
<reference evidence="1" key="1">
    <citation type="submission" date="2023-04" db="EMBL/GenBank/DDBJ databases">
        <title>Black Yeasts Isolated from many extreme environments.</title>
        <authorList>
            <person name="Coleine C."/>
            <person name="Stajich J.E."/>
            <person name="Selbmann L."/>
        </authorList>
    </citation>
    <scope>NUCLEOTIDE SEQUENCE</scope>
    <source>
        <strain evidence="1">CCFEE 5312</strain>
    </source>
</reference>
<keyword evidence="2" id="KW-1185">Reference proteome</keyword>